<dbReference type="Gene3D" id="3.40.630.30">
    <property type="match status" value="1"/>
</dbReference>
<dbReference type="Pfam" id="PF00583">
    <property type="entry name" value="Acetyltransf_1"/>
    <property type="match status" value="1"/>
</dbReference>
<name>A0A1C6RR38_9ACTN</name>
<dbReference type="InterPro" id="IPR000182">
    <property type="entry name" value="GNAT_dom"/>
</dbReference>
<accession>A0A1C6RR38</accession>
<dbReference type="Proteomes" id="UP000198959">
    <property type="component" value="Unassembled WGS sequence"/>
</dbReference>
<keyword evidence="3" id="KW-1185">Reference proteome</keyword>
<dbReference type="EMBL" id="FMHW01000002">
    <property type="protein sequence ID" value="SCL19624.1"/>
    <property type="molecule type" value="Genomic_DNA"/>
</dbReference>
<dbReference type="PROSITE" id="PS51186">
    <property type="entry name" value="GNAT"/>
    <property type="match status" value="1"/>
</dbReference>
<dbReference type="AlphaFoldDB" id="A0A1C6RR38"/>
<dbReference type="STRING" id="145854.GA0074692_0666"/>
<evidence type="ECO:0000259" key="1">
    <source>
        <dbReference type="PROSITE" id="PS51186"/>
    </source>
</evidence>
<dbReference type="SUPFAM" id="SSF55729">
    <property type="entry name" value="Acyl-CoA N-acyltransferases (Nat)"/>
    <property type="match status" value="1"/>
</dbReference>
<evidence type="ECO:0000313" key="3">
    <source>
        <dbReference type="Proteomes" id="UP000198959"/>
    </source>
</evidence>
<reference evidence="3" key="1">
    <citation type="submission" date="2016-06" db="EMBL/GenBank/DDBJ databases">
        <authorList>
            <person name="Varghese N."/>
            <person name="Submissions Spin"/>
        </authorList>
    </citation>
    <scope>NUCLEOTIDE SEQUENCE [LARGE SCALE GENOMIC DNA]</scope>
    <source>
        <strain evidence="3">DSM 43817</strain>
    </source>
</reference>
<keyword evidence="2" id="KW-0808">Transferase</keyword>
<protein>
    <submittedName>
        <fullName evidence="2">Diamine N-acetyltransferase</fullName>
    </submittedName>
</protein>
<dbReference type="CDD" id="cd04301">
    <property type="entry name" value="NAT_SF"/>
    <property type="match status" value="1"/>
</dbReference>
<evidence type="ECO:0000313" key="2">
    <source>
        <dbReference type="EMBL" id="SCL19624.1"/>
    </source>
</evidence>
<dbReference type="GO" id="GO:0016747">
    <property type="term" value="F:acyltransferase activity, transferring groups other than amino-acyl groups"/>
    <property type="evidence" value="ECO:0007669"/>
    <property type="project" value="InterPro"/>
</dbReference>
<gene>
    <name evidence="2" type="ORF">GA0074692_0666</name>
</gene>
<dbReference type="InterPro" id="IPR016181">
    <property type="entry name" value="Acyl_CoA_acyltransferase"/>
</dbReference>
<proteinExistence type="predicted"/>
<organism evidence="2 3">
    <name type="scientific">Micromonospora pallida</name>
    <dbReference type="NCBI Taxonomy" id="145854"/>
    <lineage>
        <taxon>Bacteria</taxon>
        <taxon>Bacillati</taxon>
        <taxon>Actinomycetota</taxon>
        <taxon>Actinomycetes</taxon>
        <taxon>Micromonosporales</taxon>
        <taxon>Micromonosporaceae</taxon>
        <taxon>Micromonospora</taxon>
    </lineage>
</organism>
<feature type="domain" description="N-acetyltransferase" evidence="1">
    <location>
        <begin position="36"/>
        <end position="184"/>
    </location>
</feature>
<sequence length="184" mass="20061">MSPDPARETSSRSAGRPAYHRPMIDYGLRDTTGRHVTLRPVDDRTWRAVADVAPRDDQRRFVAALAARYLLLSSREEVWTSLGVHADETVVGHVMWGVDDDGSYWIGGMVVDAGEQGRGVGRAVVRTLAAWLAAQPACRAIRLSYHPENSAARHLYESIRFVPTGVVDGDEIVAELTPAAAALG</sequence>